<dbReference type="KEGG" id="cohn:KCTCHS21_58100"/>
<gene>
    <name evidence="6" type="ORF">KCTCHS21_58100</name>
</gene>
<dbReference type="GO" id="GO:0003700">
    <property type="term" value="F:DNA-binding transcription factor activity"/>
    <property type="evidence" value="ECO:0007669"/>
    <property type="project" value="TreeGrafter"/>
</dbReference>
<keyword evidence="1" id="KW-0805">Transcription regulation</keyword>
<evidence type="ECO:0000259" key="5">
    <source>
        <dbReference type="PROSITE" id="PS50977"/>
    </source>
</evidence>
<proteinExistence type="predicted"/>
<dbReference type="SUPFAM" id="SSF46689">
    <property type="entry name" value="Homeodomain-like"/>
    <property type="match status" value="1"/>
</dbReference>
<dbReference type="InterPro" id="IPR009057">
    <property type="entry name" value="Homeodomain-like_sf"/>
</dbReference>
<dbReference type="InterPro" id="IPR050109">
    <property type="entry name" value="HTH-type_TetR-like_transc_reg"/>
</dbReference>
<dbReference type="RefSeq" id="WP_232057998.1">
    <property type="nucleotide sequence ID" value="NZ_AP019400.1"/>
</dbReference>
<dbReference type="PROSITE" id="PS50977">
    <property type="entry name" value="HTH_TETR_2"/>
    <property type="match status" value="1"/>
</dbReference>
<keyword evidence="2 4" id="KW-0238">DNA-binding</keyword>
<evidence type="ECO:0000256" key="3">
    <source>
        <dbReference type="ARBA" id="ARBA00023163"/>
    </source>
</evidence>
<dbReference type="Proteomes" id="UP000289856">
    <property type="component" value="Chromosome"/>
</dbReference>
<evidence type="ECO:0000256" key="1">
    <source>
        <dbReference type="ARBA" id="ARBA00023015"/>
    </source>
</evidence>
<name>A0A3T1DE25_9BACL</name>
<evidence type="ECO:0000313" key="7">
    <source>
        <dbReference type="Proteomes" id="UP000289856"/>
    </source>
</evidence>
<protein>
    <submittedName>
        <fullName evidence="6">TetR family transcriptional regulator</fullName>
    </submittedName>
</protein>
<feature type="DNA-binding region" description="H-T-H motif" evidence="4">
    <location>
        <begin position="40"/>
        <end position="59"/>
    </location>
</feature>
<feature type="domain" description="HTH tetR-type" evidence="5">
    <location>
        <begin position="17"/>
        <end position="77"/>
    </location>
</feature>
<dbReference type="AlphaFoldDB" id="A0A3T1DE25"/>
<dbReference type="GO" id="GO:0000976">
    <property type="term" value="F:transcription cis-regulatory region binding"/>
    <property type="evidence" value="ECO:0007669"/>
    <property type="project" value="TreeGrafter"/>
</dbReference>
<reference evidence="6 7" key="1">
    <citation type="submission" date="2019-01" db="EMBL/GenBank/DDBJ databases">
        <title>Complete genome sequence of Cohnella hallensis HS21 isolated from Korean fir (Abies koreana) rhizospheric soil.</title>
        <authorList>
            <person name="Jiang L."/>
            <person name="Kang S.W."/>
            <person name="Kim S."/>
            <person name="Jung J."/>
            <person name="Kim C.Y."/>
            <person name="Kim D.H."/>
            <person name="Kim S.W."/>
            <person name="Lee J."/>
        </authorList>
    </citation>
    <scope>NUCLEOTIDE SEQUENCE [LARGE SCALE GENOMIC DNA]</scope>
    <source>
        <strain evidence="6 7">HS21</strain>
    </source>
</reference>
<dbReference type="InterPro" id="IPR001647">
    <property type="entry name" value="HTH_TetR"/>
</dbReference>
<evidence type="ECO:0000313" key="6">
    <source>
        <dbReference type="EMBL" id="BBI36411.1"/>
    </source>
</evidence>
<dbReference type="Gene3D" id="1.10.357.10">
    <property type="entry name" value="Tetracycline Repressor, domain 2"/>
    <property type="match status" value="1"/>
</dbReference>
<organism evidence="6 7">
    <name type="scientific">Cohnella abietis</name>
    <dbReference type="NCBI Taxonomy" id="2507935"/>
    <lineage>
        <taxon>Bacteria</taxon>
        <taxon>Bacillati</taxon>
        <taxon>Bacillota</taxon>
        <taxon>Bacilli</taxon>
        <taxon>Bacillales</taxon>
        <taxon>Paenibacillaceae</taxon>
        <taxon>Cohnella</taxon>
    </lineage>
</organism>
<sequence length="199" mass="22089">MSSDLQRTMGLRERKKAKTIAAVQMHALRLFRELGYQATTVEQIAEAAEISPSTFFRYFSTKEDVLVKDNYDPLIIAAFENQPSHLSPLQAVRNAMISEIGNLSADELAMVSERNQLMMTVPELRAATLNNMFQTMHMISEMVAKRVGRNPDDIAVRTFSGAILGVFTSVMLSFADNPDADFAGMLEEALNKLEAGLPL</sequence>
<dbReference type="Gene3D" id="1.10.10.60">
    <property type="entry name" value="Homeodomain-like"/>
    <property type="match status" value="1"/>
</dbReference>
<keyword evidence="7" id="KW-1185">Reference proteome</keyword>
<dbReference type="EMBL" id="AP019400">
    <property type="protein sequence ID" value="BBI36411.1"/>
    <property type="molecule type" value="Genomic_DNA"/>
</dbReference>
<dbReference type="PANTHER" id="PTHR30055">
    <property type="entry name" value="HTH-TYPE TRANSCRIPTIONAL REGULATOR RUTR"/>
    <property type="match status" value="1"/>
</dbReference>
<keyword evidence="3" id="KW-0804">Transcription</keyword>
<dbReference type="InterPro" id="IPR041347">
    <property type="entry name" value="MftR_C"/>
</dbReference>
<evidence type="ECO:0000256" key="2">
    <source>
        <dbReference type="ARBA" id="ARBA00023125"/>
    </source>
</evidence>
<evidence type="ECO:0000256" key="4">
    <source>
        <dbReference type="PROSITE-ProRule" id="PRU00335"/>
    </source>
</evidence>
<dbReference type="PRINTS" id="PR00455">
    <property type="entry name" value="HTHTETR"/>
</dbReference>
<dbReference type="Pfam" id="PF00440">
    <property type="entry name" value="TetR_N"/>
    <property type="match status" value="1"/>
</dbReference>
<dbReference type="PANTHER" id="PTHR30055:SF234">
    <property type="entry name" value="HTH-TYPE TRANSCRIPTIONAL REGULATOR BETI"/>
    <property type="match status" value="1"/>
</dbReference>
<accession>A0A3T1DE25</accession>
<dbReference type="Pfam" id="PF17754">
    <property type="entry name" value="TetR_C_14"/>
    <property type="match status" value="1"/>
</dbReference>